<organism evidence="3 4">
    <name type="scientific">Nocardia veterana</name>
    <dbReference type="NCBI Taxonomy" id="132249"/>
    <lineage>
        <taxon>Bacteria</taxon>
        <taxon>Bacillati</taxon>
        <taxon>Actinomycetota</taxon>
        <taxon>Actinomycetes</taxon>
        <taxon>Mycobacteriales</taxon>
        <taxon>Nocardiaceae</taxon>
        <taxon>Nocardia</taxon>
    </lineage>
</organism>
<keyword evidence="4" id="KW-1185">Reference proteome</keyword>
<evidence type="ECO:0000259" key="2">
    <source>
        <dbReference type="Pfam" id="PF26059"/>
    </source>
</evidence>
<keyword evidence="1" id="KW-0732">Signal</keyword>
<feature type="chain" id="PRO_5030878966" description="DUF8020 domain-containing protein" evidence="1">
    <location>
        <begin position="27"/>
        <end position="238"/>
    </location>
</feature>
<sequence length="238" mass="23732">MMMRKFVATAAMLVAAVGVAAGTATADPAAPAAPESVHYKASVVDNDKAVIKTDGGSMDVEDGVFKIKAANGTVLAGTPLNFRVDDFEFPIAADISGNTATLTPQFDLQHAVYKPVALPFEESAPWKTPYDREVAAFTRLKDTISTGATIGTLVGGIGGAAIGCIAGAALGVVATGALATLFGLGPLGGCVAGAAAVGFLGVLAGQIFVTAPVAIGAAIQYFATINAPFNPPAPAPAK</sequence>
<protein>
    <recommendedName>
        <fullName evidence="2">DUF8020 domain-containing protein</fullName>
    </recommendedName>
</protein>
<feature type="domain" description="DUF8020" evidence="2">
    <location>
        <begin position="37"/>
        <end position="106"/>
    </location>
</feature>
<dbReference type="InterPro" id="IPR058333">
    <property type="entry name" value="DUF8020"/>
</dbReference>
<evidence type="ECO:0000256" key="1">
    <source>
        <dbReference type="SAM" id="SignalP"/>
    </source>
</evidence>
<feature type="signal peptide" evidence="1">
    <location>
        <begin position="1"/>
        <end position="26"/>
    </location>
</feature>
<dbReference type="AlphaFoldDB" id="A0A7X6RH11"/>
<comment type="caution">
    <text evidence="3">The sequence shown here is derived from an EMBL/GenBank/DDBJ whole genome shotgun (WGS) entry which is preliminary data.</text>
</comment>
<proteinExistence type="predicted"/>
<dbReference type="EMBL" id="JAAXPE010000005">
    <property type="protein sequence ID" value="NKY85611.1"/>
    <property type="molecule type" value="Genomic_DNA"/>
</dbReference>
<accession>A0A7X6RH11</accession>
<dbReference type="RefSeq" id="WP_040715265.1">
    <property type="nucleotide sequence ID" value="NZ_CAWPHS010000045.1"/>
</dbReference>
<reference evidence="3 4" key="1">
    <citation type="submission" date="2020-04" db="EMBL/GenBank/DDBJ databases">
        <title>MicrobeNet Type strains.</title>
        <authorList>
            <person name="Nicholson A.C."/>
        </authorList>
    </citation>
    <scope>NUCLEOTIDE SEQUENCE [LARGE SCALE GENOMIC DNA]</scope>
    <source>
        <strain evidence="3 4">DSM 44445</strain>
    </source>
</reference>
<gene>
    <name evidence="3" type="ORF">HGA07_08230</name>
</gene>
<evidence type="ECO:0000313" key="4">
    <source>
        <dbReference type="Proteomes" id="UP000523447"/>
    </source>
</evidence>
<dbReference type="Pfam" id="PF26059">
    <property type="entry name" value="DUF8020"/>
    <property type="match status" value="1"/>
</dbReference>
<name>A0A7X6RH11_9NOCA</name>
<evidence type="ECO:0000313" key="3">
    <source>
        <dbReference type="EMBL" id="NKY85611.1"/>
    </source>
</evidence>
<dbReference type="Proteomes" id="UP000523447">
    <property type="component" value="Unassembled WGS sequence"/>
</dbReference>